<evidence type="ECO:0000313" key="2">
    <source>
        <dbReference type="EMBL" id="USJ21503.1"/>
    </source>
</evidence>
<feature type="domain" description="CNA-B" evidence="1">
    <location>
        <begin position="2"/>
        <end position="77"/>
    </location>
</feature>
<dbReference type="EMBL" id="CP086395">
    <property type="protein sequence ID" value="USJ21503.1"/>
    <property type="molecule type" value="Genomic_DNA"/>
</dbReference>
<dbReference type="RefSeq" id="WP_269843674.1">
    <property type="nucleotide sequence ID" value="NZ_CP086395.1"/>
</dbReference>
<organism evidence="2 3">
    <name type="scientific">Lactococcus formosensis</name>
    <dbReference type="NCBI Taxonomy" id="1281486"/>
    <lineage>
        <taxon>Bacteria</taxon>
        <taxon>Bacillati</taxon>
        <taxon>Bacillota</taxon>
        <taxon>Bacilli</taxon>
        <taxon>Lactobacillales</taxon>
        <taxon>Streptococcaceae</taxon>
        <taxon>Lactococcus</taxon>
    </lineage>
</organism>
<name>A0A9Q9D7P1_9LACT</name>
<sequence length="173" mass="19665">MDNDNTSGTRPEQIIIDLYQNDIKIDSRAVTENVNWNCSFTEFPKYDENNKEYEYTVKEEAVDNYISTQDGNNFINTISGDTIIEGQKTSDDSDNQDGLRPDLININLLANGKAVANKTVRTEDNWKYLFTNLPKYEDGKEIVYTVTEDSAPSYTTEICALTLLTLTHQNKLA</sequence>
<feature type="domain" description="CNA-B" evidence="1">
    <location>
        <begin position="84"/>
        <end position="158"/>
    </location>
</feature>
<dbReference type="Pfam" id="PF05738">
    <property type="entry name" value="Cna_B"/>
    <property type="match status" value="2"/>
</dbReference>
<dbReference type="Proteomes" id="UP001056730">
    <property type="component" value="Chromosome"/>
</dbReference>
<proteinExistence type="predicted"/>
<dbReference type="AlphaFoldDB" id="A0A9Q9D7P1"/>
<evidence type="ECO:0000313" key="3">
    <source>
        <dbReference type="Proteomes" id="UP001056730"/>
    </source>
</evidence>
<dbReference type="InterPro" id="IPR008454">
    <property type="entry name" value="Collagen-bd_Cna-like_B-typ_dom"/>
</dbReference>
<accession>A0A9Q9D7P1</accession>
<reference evidence="2" key="1">
    <citation type="journal article" date="2022" name="Front. Microbiol.">
        <title>Feed Insects as a Reservoir of Granadaene-Producing Lactococci.</title>
        <authorList>
            <person name="Neuzil-Bunesova V."/>
            <person name="Ramirez Garcia A."/>
            <person name="Modrackova N."/>
            <person name="Makovska M."/>
            <person name="Sabolova M."/>
            <person name="Sproer C."/>
            <person name="Bunk B."/>
            <person name="Blom J."/>
            <person name="Schwab C."/>
        </authorList>
    </citation>
    <scope>NUCLEOTIDE SEQUENCE</scope>
    <source>
        <strain evidence="2">I4/6O</strain>
    </source>
</reference>
<gene>
    <name evidence="2" type="ORF">LMK00_04400</name>
</gene>
<dbReference type="SUPFAM" id="SSF49478">
    <property type="entry name" value="Cna protein B-type domain"/>
    <property type="match status" value="2"/>
</dbReference>
<dbReference type="CDD" id="cd00222">
    <property type="entry name" value="CollagenBindB"/>
    <property type="match status" value="2"/>
</dbReference>
<dbReference type="KEGG" id="lfo:LMK00_04400"/>
<dbReference type="Gene3D" id="2.60.40.1140">
    <property type="entry name" value="Collagen-binding surface protein Cna, B-type domain"/>
    <property type="match status" value="2"/>
</dbReference>
<evidence type="ECO:0000259" key="1">
    <source>
        <dbReference type="Pfam" id="PF05738"/>
    </source>
</evidence>
<protein>
    <submittedName>
        <fullName evidence="2">Cna B-type domain-containing protein</fullName>
    </submittedName>
</protein>